<dbReference type="Gene3D" id="3.90.1580.10">
    <property type="entry name" value="paralog of FGE (formylglycine-generating enzyme)"/>
    <property type="match status" value="2"/>
</dbReference>
<accession>A0A1J1DXL1</accession>
<dbReference type="PANTHER" id="PTHR23150:SF19">
    <property type="entry name" value="FORMYLGLYCINE-GENERATING ENZYME"/>
    <property type="match status" value="1"/>
</dbReference>
<dbReference type="Pfam" id="PF03781">
    <property type="entry name" value="FGE-sulfatase"/>
    <property type="match status" value="1"/>
</dbReference>
<protein>
    <submittedName>
        <fullName evidence="2">Gliding motility protein GldJ</fullName>
    </submittedName>
</protein>
<dbReference type="AlphaFoldDB" id="A0A1J1DXL1"/>
<dbReference type="InterPro" id="IPR016187">
    <property type="entry name" value="CTDL_fold"/>
</dbReference>
<dbReference type="SUPFAM" id="SSF56436">
    <property type="entry name" value="C-type lectin-like"/>
    <property type="match status" value="1"/>
</dbReference>
<proteinExistence type="predicted"/>
<sequence length="557" mass="63007">MIYFKQILENVILDRIFFVLSFLSLIFLNSCSSGASSATGWGFNDPANGGFSVNTGYSGQQAAPGLVFIEGGSFIMGRSRDDVMADWNVTSIRKHVPSFFMDETEVTNVMYREYLFWLQRVFPPSEEFFKNIYKSALPDTLVWRDRFSYNEVYVNNYLRHPAYNDYPVVGVSWVQATKYAEWRTDRVNEKALIDLGVLKDVNGSKDKIIKGGSNFVTDAYLDDPEKVFGGNTEGVYERGLPDYTTSSEEVTNSNFEGRHVNVEDGILLPKYRLPTEAEWEYAALALIGERTGSNVEGGRLYPWSGKKLTDDDGYLLANFKLSQGNYSGVAGWTTDKADVTAPVKSYPPNDYGLYDMAGNVSEWVLDVYRPSVQGEGDLEDFKYHRGNIFKKSKLDAEGNRVRVGEEEIKYDTLATGRIMAKNLPGQLLEENITPNDTYMRKNYQISDNRDYLDGDELSVKASFGAKKPMYNDPKNTVEVDNTGKITGKYDTKGSTFINNDVRVYKGGSWADRAFWLDPSNRRFLHQDLSNAFIGFRCAMDKLGEVSLKGRQYEGVRQ</sequence>
<dbReference type="PANTHER" id="PTHR23150">
    <property type="entry name" value="SULFATASE MODIFYING FACTOR 1, 2"/>
    <property type="match status" value="1"/>
</dbReference>
<name>A0A1J1DXL1_9FLAO</name>
<feature type="domain" description="Sulfatase-modifying factor enzyme-like" evidence="1">
    <location>
        <begin position="63"/>
        <end position="376"/>
    </location>
</feature>
<dbReference type="OrthoDB" id="9768004at2"/>
<keyword evidence="3" id="KW-1185">Reference proteome</keyword>
<dbReference type="InterPro" id="IPR019865">
    <property type="entry name" value="Glid_motil-assoc_lipo_GldJ"/>
</dbReference>
<evidence type="ECO:0000313" key="3">
    <source>
        <dbReference type="Proteomes" id="UP000243197"/>
    </source>
</evidence>
<evidence type="ECO:0000313" key="2">
    <source>
        <dbReference type="EMBL" id="BAV94569.1"/>
    </source>
</evidence>
<dbReference type="NCBIfam" id="TIGR03524">
    <property type="entry name" value="GldJ"/>
    <property type="match status" value="1"/>
</dbReference>
<dbReference type="Proteomes" id="UP000243197">
    <property type="component" value="Chromosome"/>
</dbReference>
<dbReference type="EMBL" id="AP014564">
    <property type="protein sequence ID" value="BAV94569.1"/>
    <property type="molecule type" value="Genomic_DNA"/>
</dbReference>
<reference evidence="2 3" key="1">
    <citation type="submission" date="2014-03" db="EMBL/GenBank/DDBJ databases">
        <title>complete genome sequence of Flavobacteriaceae bacterium JBKA-6.</title>
        <authorList>
            <person name="Takano T."/>
            <person name="Nakamura Y."/>
            <person name="Takuma S."/>
            <person name="Yasuike M."/>
            <person name="Matsuyama T."/>
            <person name="Sakai T."/>
            <person name="Fujiwara A."/>
            <person name="Kimoto K."/>
            <person name="Fukuda Y."/>
            <person name="Kondo H."/>
            <person name="Hirono I."/>
            <person name="Nakayasu C."/>
        </authorList>
    </citation>
    <scope>NUCLEOTIDE SEQUENCE [LARGE SCALE GENOMIC DNA]</scope>
    <source>
        <strain evidence="2 3">JBKA-6</strain>
    </source>
</reference>
<dbReference type="InterPro" id="IPR005532">
    <property type="entry name" value="SUMF_dom"/>
</dbReference>
<gene>
    <name evidence="2" type="ORF">JBKA6_0556</name>
</gene>
<evidence type="ECO:0000259" key="1">
    <source>
        <dbReference type="Pfam" id="PF03781"/>
    </source>
</evidence>
<dbReference type="InterPro" id="IPR051043">
    <property type="entry name" value="Sulfatase_Mod_Factor_Kinase"/>
</dbReference>
<dbReference type="KEGG" id="ise:JBKA6_0556"/>
<dbReference type="RefSeq" id="WP_096685670.1">
    <property type="nucleotide sequence ID" value="NZ_AP014564.1"/>
</dbReference>
<dbReference type="InterPro" id="IPR042095">
    <property type="entry name" value="SUMF_sf"/>
</dbReference>
<organism evidence="2 3">
    <name type="scientific">Ichthyobacterium seriolicida</name>
    <dbReference type="NCBI Taxonomy" id="242600"/>
    <lineage>
        <taxon>Bacteria</taxon>
        <taxon>Pseudomonadati</taxon>
        <taxon>Bacteroidota</taxon>
        <taxon>Flavobacteriia</taxon>
        <taxon>Flavobacteriales</taxon>
        <taxon>Ichthyobacteriaceae</taxon>
        <taxon>Ichthyobacterium</taxon>
    </lineage>
</organism>